<dbReference type="EC" id="3.5.1.87" evidence="4"/>
<keyword evidence="2 4" id="KW-0378">Hydrolase</keyword>
<name>C5B1H6_METEA</name>
<dbReference type="Proteomes" id="UP000009081">
    <property type="component" value="Chromosome"/>
</dbReference>
<dbReference type="PANTHER" id="PTHR32494">
    <property type="entry name" value="ALLANTOATE DEIMINASE-RELATED"/>
    <property type="match status" value="1"/>
</dbReference>
<dbReference type="HOGENOM" id="CLU_024588_6_0_5"/>
<protein>
    <submittedName>
        <fullName evidence="4">Amidase, hydantoinase/carbamoylase</fullName>
        <ecNumber evidence="4">3.5.1.87</ecNumber>
    </submittedName>
</protein>
<evidence type="ECO:0000256" key="1">
    <source>
        <dbReference type="ARBA" id="ARBA00006153"/>
    </source>
</evidence>
<dbReference type="PIRSF" id="PIRSF001235">
    <property type="entry name" value="Amidase_carbamoylase"/>
    <property type="match status" value="1"/>
</dbReference>
<dbReference type="SUPFAM" id="SSF55031">
    <property type="entry name" value="Bacterial exopeptidase dimerisation domain"/>
    <property type="match status" value="1"/>
</dbReference>
<feature type="binding site" evidence="3">
    <location>
        <position position="210"/>
    </location>
    <ligand>
        <name>Zn(2+)</name>
        <dbReference type="ChEBI" id="CHEBI:29105"/>
        <label>1</label>
    </ligand>
</feature>
<accession>C5B1H6</accession>
<dbReference type="InterPro" id="IPR036264">
    <property type="entry name" value="Bact_exopeptidase_dim_dom"/>
</dbReference>
<evidence type="ECO:0000256" key="3">
    <source>
        <dbReference type="PIRSR" id="PIRSR001235-1"/>
    </source>
</evidence>
<dbReference type="EMBL" id="CP001510">
    <property type="protein sequence ID" value="ACS41777.1"/>
    <property type="molecule type" value="Genomic_DNA"/>
</dbReference>
<feature type="binding site" evidence="3">
    <location>
        <position position="112"/>
    </location>
    <ligand>
        <name>Zn(2+)</name>
        <dbReference type="ChEBI" id="CHEBI:29105"/>
        <label>2</label>
    </ligand>
</feature>
<dbReference type="KEGG" id="mea:Mex_1p4124"/>
<gene>
    <name evidence="4" type="ordered locus">MexAM1_META1p4124</name>
</gene>
<dbReference type="GO" id="GO:0016813">
    <property type="term" value="F:hydrolase activity, acting on carbon-nitrogen (but not peptide) bonds, in linear amidines"/>
    <property type="evidence" value="ECO:0007669"/>
    <property type="project" value="InterPro"/>
</dbReference>
<dbReference type="Gene3D" id="3.40.630.10">
    <property type="entry name" value="Zn peptidases"/>
    <property type="match status" value="1"/>
</dbReference>
<dbReference type="CDD" id="cd03884">
    <property type="entry name" value="M20_bAS"/>
    <property type="match status" value="1"/>
</dbReference>
<dbReference type="InterPro" id="IPR002933">
    <property type="entry name" value="Peptidase_M20"/>
</dbReference>
<evidence type="ECO:0000313" key="4">
    <source>
        <dbReference type="EMBL" id="ACS41777.1"/>
    </source>
</evidence>
<dbReference type="NCBIfam" id="NF006772">
    <property type="entry name" value="PRK09290.2-1"/>
    <property type="match status" value="1"/>
</dbReference>
<dbReference type="InterPro" id="IPR010158">
    <property type="entry name" value="Amidase_Cbmase"/>
</dbReference>
<comment type="cofactor">
    <cofactor evidence="3">
        <name>Zn(2+)</name>
        <dbReference type="ChEBI" id="CHEBI:29105"/>
    </cofactor>
    <text evidence="3">Binds 2 Zn(2+) ions per subunit.</text>
</comment>
<sequence>MMPLLPETSMTSMPDMMAFAPVRIDPARLQAMMEAVSAFGAGPEGALTRLTLSPEDGQARDWLAAWFSAHGFTPRVDAIGNQFGCLELAGPVAPTVMVGSHLDSQPNGGRFDGTLGVLAACEAILSVRAALEAAGRTSACNFTVANWTNEEGARFQPSLLGSSVFTGAAGLDWALARSDGDGVTVGEALSRIGYAGSDAVPVPDAFIELHIEGGPILEREGLRFGAFTRYWGATKYRLAFLGRQAHTGPTPMAERRDALLGAAYLIADLKAMTADYGLDLHTSVGRLEVRPNSPNTVPSEAVLFIELRSGSPAILEEAELRLKAAIDLAAARAEVGHEVRAIDRRAAGPMAPGLVRLAERAGAANGTPTRHLDTIGGHDAVSLSAVCPSVVLAVPCRGGVMHHPTEFTSPEDQAFGTQVLADMLMILATEGMAALETAGGDR</sequence>
<dbReference type="Gene3D" id="3.30.70.360">
    <property type="match status" value="1"/>
</dbReference>
<feature type="binding site" evidence="3">
    <location>
        <position position="112"/>
    </location>
    <ligand>
        <name>Zn(2+)</name>
        <dbReference type="ChEBI" id="CHEBI:29105"/>
        <label>1</label>
    </ligand>
</feature>
<evidence type="ECO:0000256" key="2">
    <source>
        <dbReference type="ARBA" id="ARBA00022801"/>
    </source>
</evidence>
<dbReference type="eggNOG" id="COG0624">
    <property type="taxonomic scope" value="Bacteria"/>
</dbReference>
<keyword evidence="3" id="KW-0479">Metal-binding</keyword>
<dbReference type="Pfam" id="PF01546">
    <property type="entry name" value="Peptidase_M20"/>
    <property type="match status" value="1"/>
</dbReference>
<dbReference type="GO" id="GO:0046872">
    <property type="term" value="F:metal ion binding"/>
    <property type="evidence" value="ECO:0007669"/>
    <property type="project" value="UniProtKB-KW"/>
</dbReference>
<organism evidence="4 5">
    <name type="scientific">Methylorubrum extorquens (strain ATCC 14718 / DSM 1338 / JCM 2805 / NCIMB 9133 / AM1)</name>
    <name type="common">Methylobacterium extorquens</name>
    <dbReference type="NCBI Taxonomy" id="272630"/>
    <lineage>
        <taxon>Bacteria</taxon>
        <taxon>Pseudomonadati</taxon>
        <taxon>Pseudomonadota</taxon>
        <taxon>Alphaproteobacteria</taxon>
        <taxon>Hyphomicrobiales</taxon>
        <taxon>Methylobacteriaceae</taxon>
        <taxon>Methylorubrum</taxon>
    </lineage>
</organism>
<comment type="similarity">
    <text evidence="1">Belongs to the peptidase M20 family.</text>
</comment>
<dbReference type="PANTHER" id="PTHR32494:SF5">
    <property type="entry name" value="ALLANTOATE AMIDOHYDROLASE"/>
    <property type="match status" value="1"/>
</dbReference>
<feature type="binding site" evidence="3">
    <location>
        <position position="101"/>
    </location>
    <ligand>
        <name>Zn(2+)</name>
        <dbReference type="ChEBI" id="CHEBI:29105"/>
        <label>1</label>
    </ligand>
</feature>
<evidence type="ECO:0000313" key="5">
    <source>
        <dbReference type="Proteomes" id="UP000009081"/>
    </source>
</evidence>
<feature type="binding site" evidence="3">
    <location>
        <position position="151"/>
    </location>
    <ligand>
        <name>Zn(2+)</name>
        <dbReference type="ChEBI" id="CHEBI:29105"/>
        <label>2</label>
    </ligand>
</feature>
<feature type="binding site" evidence="3">
    <location>
        <position position="402"/>
    </location>
    <ligand>
        <name>Zn(2+)</name>
        <dbReference type="ChEBI" id="CHEBI:29105"/>
        <label>2</label>
    </ligand>
</feature>
<reference evidence="4 5" key="1">
    <citation type="journal article" date="2009" name="PLoS ONE">
        <title>Methylobacterium genome sequences: a reference blueprint to investigate microbial metabolism of C1 compounds from natural and industrial sources.</title>
        <authorList>
            <person name="Vuilleumier S."/>
            <person name="Chistoserdova L."/>
            <person name="Lee M.-C."/>
            <person name="Bringel F."/>
            <person name="Lajus A."/>
            <person name="Zhou Y."/>
            <person name="Gourion B."/>
            <person name="Barbe V."/>
            <person name="Chang J."/>
            <person name="Cruveiller S."/>
            <person name="Dossat C."/>
            <person name="Gillett W."/>
            <person name="Gruffaz C."/>
            <person name="Haugen E."/>
            <person name="Hourcade E."/>
            <person name="Levy R."/>
            <person name="Mangenot S."/>
            <person name="Muller E."/>
            <person name="Nadalig T."/>
            <person name="Pagni M."/>
            <person name="Penny C."/>
            <person name="Peyraud R."/>
            <person name="Robinson D.G."/>
            <person name="Roche D."/>
            <person name="Rouy Z."/>
            <person name="Saenampechek C."/>
            <person name="Salvignol G."/>
            <person name="Vallenet D."/>
            <person name="Wu Z."/>
            <person name="Marx C.J."/>
            <person name="Vorholt J.A."/>
            <person name="Olson M.V."/>
            <person name="Kaul R."/>
            <person name="Weissenbach J."/>
            <person name="Medigue C."/>
            <person name="Lidstrom M.E."/>
        </authorList>
    </citation>
    <scope>NUCLEOTIDE SEQUENCE [LARGE SCALE GENOMIC DNA]</scope>
    <source>
        <strain evidence="5">ATCC 14718 / DSM 1338 / JCM 2805 / NCIMB 9133 / AM1</strain>
    </source>
</reference>
<dbReference type="STRING" id="272630.MexAM1_META1p4124"/>
<dbReference type="GO" id="GO:0050538">
    <property type="term" value="F:N-carbamoyl-L-amino-acid hydrolase activity"/>
    <property type="evidence" value="ECO:0007669"/>
    <property type="project" value="UniProtKB-EC"/>
</dbReference>
<dbReference type="SUPFAM" id="SSF53187">
    <property type="entry name" value="Zn-dependent exopeptidases"/>
    <property type="match status" value="1"/>
</dbReference>
<dbReference type="AlphaFoldDB" id="C5B1H6"/>
<proteinExistence type="inferred from homology"/>
<keyword evidence="5" id="KW-1185">Reference proteome</keyword>
<dbReference type="NCBIfam" id="TIGR01879">
    <property type="entry name" value="hydantase"/>
    <property type="match status" value="1"/>
</dbReference>
<keyword evidence="3" id="KW-0862">Zinc</keyword>